<dbReference type="UniPathway" id="UPA01057">
    <property type="reaction ID" value="UER00165"/>
</dbReference>
<evidence type="ECO:0000313" key="8">
    <source>
        <dbReference type="EMBL" id="RZU39844.1"/>
    </source>
</evidence>
<dbReference type="Proteomes" id="UP000292958">
    <property type="component" value="Unassembled WGS sequence"/>
</dbReference>
<dbReference type="SFLD" id="SFLDS00001">
    <property type="entry name" value="Enolase"/>
    <property type="match status" value="1"/>
</dbReference>
<dbReference type="GO" id="GO:0043748">
    <property type="term" value="F:O-succinylbenzoate synthase activity"/>
    <property type="evidence" value="ECO:0007669"/>
    <property type="project" value="UniProtKB-EC"/>
</dbReference>
<reference evidence="8 9" key="1">
    <citation type="submission" date="2019-02" db="EMBL/GenBank/DDBJ databases">
        <title>Genomic Encyclopedia of Archaeal and Bacterial Type Strains, Phase II (KMG-II): from individual species to whole genera.</title>
        <authorList>
            <person name="Goeker M."/>
        </authorList>
    </citation>
    <scope>NUCLEOTIDE SEQUENCE [LARGE SCALE GENOMIC DNA]</scope>
    <source>
        <strain evidence="8 9">DSM 18101</strain>
    </source>
</reference>
<dbReference type="SUPFAM" id="SSF54826">
    <property type="entry name" value="Enolase N-terminal domain-like"/>
    <property type="match status" value="1"/>
</dbReference>
<dbReference type="InterPro" id="IPR013341">
    <property type="entry name" value="Mandelate_racemase_N_dom"/>
</dbReference>
<dbReference type="CDD" id="cd03317">
    <property type="entry name" value="NAAAR"/>
    <property type="match status" value="1"/>
</dbReference>
<keyword evidence="9" id="KW-1185">Reference proteome</keyword>
<dbReference type="SFLD" id="SFLDG00180">
    <property type="entry name" value="muconate_cycloisomerase"/>
    <property type="match status" value="1"/>
</dbReference>
<accession>A0A4Q7YRP2</accession>
<evidence type="ECO:0000256" key="5">
    <source>
        <dbReference type="ARBA" id="ARBA00029491"/>
    </source>
</evidence>
<evidence type="ECO:0000256" key="1">
    <source>
        <dbReference type="ARBA" id="ARBA00001968"/>
    </source>
</evidence>
<dbReference type="SMART" id="SM00922">
    <property type="entry name" value="MR_MLE"/>
    <property type="match status" value="1"/>
</dbReference>
<evidence type="ECO:0000256" key="6">
    <source>
        <dbReference type="NCBIfam" id="TIGR01928"/>
    </source>
</evidence>
<evidence type="ECO:0000256" key="4">
    <source>
        <dbReference type="ARBA" id="ARBA00023239"/>
    </source>
</evidence>
<dbReference type="InterPro" id="IPR029017">
    <property type="entry name" value="Enolase-like_N"/>
</dbReference>
<keyword evidence="3" id="KW-0460">Magnesium</keyword>
<dbReference type="Pfam" id="PF13378">
    <property type="entry name" value="MR_MLE_C"/>
    <property type="match status" value="1"/>
</dbReference>
<dbReference type="EMBL" id="SHKW01000001">
    <property type="protein sequence ID" value="RZU39844.1"/>
    <property type="molecule type" value="Genomic_DNA"/>
</dbReference>
<dbReference type="GO" id="GO:0009234">
    <property type="term" value="P:menaquinone biosynthetic process"/>
    <property type="evidence" value="ECO:0007669"/>
    <property type="project" value="UniProtKB-UniRule"/>
</dbReference>
<keyword evidence="2" id="KW-0479">Metal-binding</keyword>
<comment type="cofactor">
    <cofactor evidence="1">
        <name>a divalent metal cation</name>
        <dbReference type="ChEBI" id="CHEBI:60240"/>
    </cofactor>
</comment>
<feature type="domain" description="Mandelate racemase/muconate lactonizing enzyme C-terminal" evidence="7">
    <location>
        <begin position="143"/>
        <end position="235"/>
    </location>
</feature>
<dbReference type="Pfam" id="PF02746">
    <property type="entry name" value="MR_MLE_N"/>
    <property type="match status" value="1"/>
</dbReference>
<evidence type="ECO:0000256" key="3">
    <source>
        <dbReference type="ARBA" id="ARBA00022842"/>
    </source>
</evidence>
<protein>
    <recommendedName>
        <fullName evidence="5 6">o-succinylbenzoate synthase</fullName>
        <ecNumber evidence="5 6">4.2.1.113</ecNumber>
    </recommendedName>
</protein>
<dbReference type="UniPathway" id="UPA00079"/>
<dbReference type="SUPFAM" id="SSF51604">
    <property type="entry name" value="Enolase C-terminal domain-like"/>
    <property type="match status" value="1"/>
</dbReference>
<dbReference type="Gene3D" id="3.30.390.10">
    <property type="entry name" value="Enolase-like, N-terminal domain"/>
    <property type="match status" value="1"/>
</dbReference>
<dbReference type="InterPro" id="IPR010197">
    <property type="entry name" value="OSBS/NAAAR"/>
</dbReference>
<dbReference type="EC" id="4.2.1.113" evidence="5 6"/>
<evidence type="ECO:0000256" key="2">
    <source>
        <dbReference type="ARBA" id="ARBA00022723"/>
    </source>
</evidence>
<sequence>MLNIDAIHMREINMPLAHPFETSFGLTTSRRILLVELESEGLTAWGECVAGEHPYFSDEMIDTAWIITETELAPRLLDANPEGGGDVPEIFKQVRGHRMAKAALENAVWDLEAQSRRISLAELLGGTREVIPCGVSIGIQPSLEKLLEKIETDLAAGYQRIKLKCKPGWDRHIFEAVRKRWPEILLSCDANSAYRMKDFDHIASWDEFNLLMIEQPLWYDDFYFHSMLQKRLETAICLDESIRNRRDALAAIDMESCQIINIKVGRVGGFSEAIAVHNAAEERGIPVWCGGMLETGIGRVHNIALSSLPNFSLPGDVSASVRFWAQDIIEPEVTVSAKGEITVPTGAGSGYAVMRGRIEDLTVRKQTLRAKARLTV</sequence>
<gene>
    <name evidence="8" type="ORF">BDD14_1239</name>
</gene>
<evidence type="ECO:0000313" key="9">
    <source>
        <dbReference type="Proteomes" id="UP000292958"/>
    </source>
</evidence>
<dbReference type="SFLD" id="SFLDF00009">
    <property type="entry name" value="o-succinylbenzoate_synthase"/>
    <property type="match status" value="1"/>
</dbReference>
<dbReference type="InterPro" id="IPR036849">
    <property type="entry name" value="Enolase-like_C_sf"/>
</dbReference>
<proteinExistence type="predicted"/>
<dbReference type="InterPro" id="IPR029065">
    <property type="entry name" value="Enolase_C-like"/>
</dbReference>
<dbReference type="PANTHER" id="PTHR48073">
    <property type="entry name" value="O-SUCCINYLBENZOATE SYNTHASE-RELATED"/>
    <property type="match status" value="1"/>
</dbReference>
<dbReference type="Gene3D" id="3.20.20.120">
    <property type="entry name" value="Enolase-like C-terminal domain"/>
    <property type="match status" value="1"/>
</dbReference>
<dbReference type="AlphaFoldDB" id="A0A4Q7YRP2"/>
<dbReference type="NCBIfam" id="TIGR01928">
    <property type="entry name" value="menC_lowGC_arch"/>
    <property type="match status" value="1"/>
</dbReference>
<dbReference type="GO" id="GO:0046872">
    <property type="term" value="F:metal ion binding"/>
    <property type="evidence" value="ECO:0007669"/>
    <property type="project" value="UniProtKB-KW"/>
</dbReference>
<keyword evidence="4" id="KW-0456">Lyase</keyword>
<organism evidence="8 9">
    <name type="scientific">Edaphobacter modestus</name>
    <dbReference type="NCBI Taxonomy" id="388466"/>
    <lineage>
        <taxon>Bacteria</taxon>
        <taxon>Pseudomonadati</taxon>
        <taxon>Acidobacteriota</taxon>
        <taxon>Terriglobia</taxon>
        <taxon>Terriglobales</taxon>
        <taxon>Acidobacteriaceae</taxon>
        <taxon>Edaphobacter</taxon>
    </lineage>
</organism>
<dbReference type="GO" id="GO:0016854">
    <property type="term" value="F:racemase and epimerase activity"/>
    <property type="evidence" value="ECO:0007669"/>
    <property type="project" value="UniProtKB-ARBA"/>
</dbReference>
<dbReference type="PANTHER" id="PTHR48073:SF5">
    <property type="entry name" value="O-SUCCINYLBENZOATE SYNTHASE"/>
    <property type="match status" value="1"/>
</dbReference>
<dbReference type="InterPro" id="IPR013342">
    <property type="entry name" value="Mandelate_racemase_C"/>
</dbReference>
<name>A0A4Q7YRP2_9BACT</name>
<evidence type="ECO:0000259" key="7">
    <source>
        <dbReference type="SMART" id="SM00922"/>
    </source>
</evidence>
<comment type="caution">
    <text evidence="8">The sequence shown here is derived from an EMBL/GenBank/DDBJ whole genome shotgun (WGS) entry which is preliminary data.</text>
</comment>